<dbReference type="GO" id="GO:0045259">
    <property type="term" value="C:proton-transporting ATP synthase complex"/>
    <property type="evidence" value="ECO:0007669"/>
    <property type="project" value="UniProtKB-KW"/>
</dbReference>
<evidence type="ECO:0000256" key="4">
    <source>
        <dbReference type="ARBA" id="ARBA00022448"/>
    </source>
</evidence>
<accession>A0A343C1E1</accession>
<dbReference type="Pfam" id="PF00895">
    <property type="entry name" value="ATP-synt_8"/>
    <property type="match status" value="1"/>
</dbReference>
<keyword evidence="6 12" id="KW-0812">Transmembrane</keyword>
<keyword evidence="10 12" id="KW-0496">Mitochondrion</keyword>
<evidence type="ECO:0000256" key="13">
    <source>
        <dbReference type="SAM" id="Phobius"/>
    </source>
</evidence>
<evidence type="ECO:0000256" key="2">
    <source>
        <dbReference type="ARBA" id="ARBA00008892"/>
    </source>
</evidence>
<keyword evidence="11 13" id="KW-0472">Membrane</keyword>
<dbReference type="GO" id="GO:0031966">
    <property type="term" value="C:mitochondrial membrane"/>
    <property type="evidence" value="ECO:0007669"/>
    <property type="project" value="UniProtKB-SubCell"/>
</dbReference>
<dbReference type="InterPro" id="IPR001421">
    <property type="entry name" value="ATP8_metazoa"/>
</dbReference>
<evidence type="ECO:0000313" key="14">
    <source>
        <dbReference type="EMBL" id="ARH53834.1"/>
    </source>
</evidence>
<evidence type="ECO:0000256" key="3">
    <source>
        <dbReference type="ARBA" id="ARBA00011291"/>
    </source>
</evidence>
<evidence type="ECO:0000256" key="11">
    <source>
        <dbReference type="ARBA" id="ARBA00023136"/>
    </source>
</evidence>
<organism evidence="14">
    <name type="scientific">Elateroidea sp. AH-2016</name>
    <dbReference type="NCBI Taxonomy" id="1903845"/>
    <lineage>
        <taxon>Eukaryota</taxon>
        <taxon>Metazoa</taxon>
        <taxon>Ecdysozoa</taxon>
        <taxon>Arthropoda</taxon>
        <taxon>Hexapoda</taxon>
        <taxon>Insecta</taxon>
        <taxon>Pterygota</taxon>
        <taxon>Neoptera</taxon>
        <taxon>Endopterygota</taxon>
        <taxon>Coleoptera</taxon>
        <taxon>Polyphaga</taxon>
        <taxon>Elateriformia</taxon>
        <taxon>Elateroidea</taxon>
    </lineage>
</organism>
<name>A0A343C1E1_9COLE</name>
<comment type="subunit">
    <text evidence="3">F-type ATPases have 2 components, CF(1) - the catalytic core - and CF(0) - the membrane proton channel.</text>
</comment>
<gene>
    <name evidence="14" type="primary">atp8</name>
</gene>
<comment type="similarity">
    <text evidence="2 12">Belongs to the ATPase protein 8 family.</text>
</comment>
<proteinExistence type="inferred from homology"/>
<dbReference type="GO" id="GO:0015986">
    <property type="term" value="P:proton motive force-driven ATP synthesis"/>
    <property type="evidence" value="ECO:0007669"/>
    <property type="project" value="InterPro"/>
</dbReference>
<evidence type="ECO:0000256" key="6">
    <source>
        <dbReference type="ARBA" id="ARBA00022692"/>
    </source>
</evidence>
<sequence>MPQMAPISWINLMIMFIMIFMILNSLNYFSFMYSNKSMKSTFKMKNPNWKW</sequence>
<protein>
    <recommendedName>
        <fullName evidence="12">ATP synthase complex subunit 8</fullName>
    </recommendedName>
</protein>
<keyword evidence="9 12" id="KW-0406">Ion transport</keyword>
<evidence type="ECO:0000256" key="12">
    <source>
        <dbReference type="RuleBase" id="RU003661"/>
    </source>
</evidence>
<evidence type="ECO:0000256" key="9">
    <source>
        <dbReference type="ARBA" id="ARBA00023065"/>
    </source>
</evidence>
<keyword evidence="4 12" id="KW-0813">Transport</keyword>
<keyword evidence="5 12" id="KW-0138">CF(0)</keyword>
<comment type="subcellular location">
    <subcellularLocation>
        <location evidence="1 12">Mitochondrion membrane</location>
        <topology evidence="1 12">Single-pass membrane protein</topology>
    </subcellularLocation>
</comment>
<evidence type="ECO:0000256" key="5">
    <source>
        <dbReference type="ARBA" id="ARBA00022547"/>
    </source>
</evidence>
<geneLocation type="mitochondrion" evidence="14"/>
<evidence type="ECO:0000256" key="8">
    <source>
        <dbReference type="ARBA" id="ARBA00022989"/>
    </source>
</evidence>
<keyword evidence="8 13" id="KW-1133">Transmembrane helix</keyword>
<reference evidence="14" key="1">
    <citation type="submission" date="2016-04" db="EMBL/GenBank/DDBJ databases">
        <title>Mitochondria of beetle species.</title>
        <authorList>
            <person name="Hunter A."/>
            <person name="Moriniere J."/>
            <person name="Tang P."/>
            <person name="Linard B."/>
            <person name="Crampton-Platt A."/>
            <person name="Vogler A.P."/>
        </authorList>
    </citation>
    <scope>NUCLEOTIDE SEQUENCE</scope>
</reference>
<feature type="transmembrane region" description="Helical" evidence="13">
    <location>
        <begin position="6"/>
        <end position="29"/>
    </location>
</feature>
<evidence type="ECO:0000256" key="7">
    <source>
        <dbReference type="ARBA" id="ARBA00022781"/>
    </source>
</evidence>
<keyword evidence="7 12" id="KW-0375">Hydrogen ion transport</keyword>
<evidence type="ECO:0000256" key="10">
    <source>
        <dbReference type="ARBA" id="ARBA00023128"/>
    </source>
</evidence>
<dbReference type="EMBL" id="KX087287">
    <property type="protein sequence ID" value="ARH53834.1"/>
    <property type="molecule type" value="Genomic_DNA"/>
</dbReference>
<dbReference type="GO" id="GO:0015078">
    <property type="term" value="F:proton transmembrane transporter activity"/>
    <property type="evidence" value="ECO:0007669"/>
    <property type="project" value="InterPro"/>
</dbReference>
<evidence type="ECO:0000256" key="1">
    <source>
        <dbReference type="ARBA" id="ARBA00004304"/>
    </source>
</evidence>
<dbReference type="AlphaFoldDB" id="A0A343C1E1"/>